<dbReference type="SUPFAM" id="SSF52200">
    <property type="entry name" value="Toll/Interleukin receptor TIR domain"/>
    <property type="match status" value="1"/>
</dbReference>
<feature type="domain" description="TIR" evidence="1">
    <location>
        <begin position="506"/>
        <end position="641"/>
    </location>
</feature>
<evidence type="ECO:0000313" key="3">
    <source>
        <dbReference type="EMBL" id="CAF4405415.1"/>
    </source>
</evidence>
<dbReference type="EMBL" id="CAJOBP010003443">
    <property type="protein sequence ID" value="CAF4405415.1"/>
    <property type="molecule type" value="Genomic_DNA"/>
</dbReference>
<evidence type="ECO:0000313" key="4">
    <source>
        <dbReference type="Proteomes" id="UP000663825"/>
    </source>
</evidence>
<evidence type="ECO:0000313" key="5">
    <source>
        <dbReference type="Proteomes" id="UP000663873"/>
    </source>
</evidence>
<dbReference type="InterPro" id="IPR035897">
    <property type="entry name" value="Toll_tir_struct_dom_sf"/>
</dbReference>
<name>A0A817Q284_9BILA</name>
<keyword evidence="5" id="KW-1185">Reference proteome</keyword>
<dbReference type="PROSITE" id="PS50104">
    <property type="entry name" value="TIR"/>
    <property type="match status" value="1"/>
</dbReference>
<dbReference type="InterPro" id="IPR000157">
    <property type="entry name" value="TIR_dom"/>
</dbReference>
<dbReference type="EMBL" id="CAJNXB010001671">
    <property type="protein sequence ID" value="CAF3185942.1"/>
    <property type="molecule type" value="Genomic_DNA"/>
</dbReference>
<dbReference type="Proteomes" id="UP000663825">
    <property type="component" value="Unassembled WGS sequence"/>
</dbReference>
<accession>A0A817Q284</accession>
<dbReference type="InterPro" id="IPR016024">
    <property type="entry name" value="ARM-type_fold"/>
</dbReference>
<protein>
    <recommendedName>
        <fullName evidence="1">TIR domain-containing protein</fullName>
    </recommendedName>
</protein>
<dbReference type="Pfam" id="PF13676">
    <property type="entry name" value="TIR_2"/>
    <property type="match status" value="1"/>
</dbReference>
<dbReference type="GO" id="GO:0007165">
    <property type="term" value="P:signal transduction"/>
    <property type="evidence" value="ECO:0007669"/>
    <property type="project" value="InterPro"/>
</dbReference>
<dbReference type="InterPro" id="IPR011989">
    <property type="entry name" value="ARM-like"/>
</dbReference>
<dbReference type="SUPFAM" id="SSF48371">
    <property type="entry name" value="ARM repeat"/>
    <property type="match status" value="1"/>
</dbReference>
<dbReference type="OrthoDB" id="10003993at2759"/>
<gene>
    <name evidence="2" type="ORF">TIS948_LOCUS11638</name>
    <name evidence="3" type="ORF">UJA718_LOCUS19416</name>
</gene>
<dbReference type="AlphaFoldDB" id="A0A817Q284"/>
<evidence type="ECO:0000313" key="2">
    <source>
        <dbReference type="EMBL" id="CAF3185942.1"/>
    </source>
</evidence>
<evidence type="ECO:0000259" key="1">
    <source>
        <dbReference type="PROSITE" id="PS50104"/>
    </source>
</evidence>
<dbReference type="PANTHER" id="PTHR46270:SF2">
    <property type="entry name" value="TIR DOMAIN-CONTAINING PROTEIN"/>
    <property type="match status" value="1"/>
</dbReference>
<dbReference type="Gene3D" id="3.40.50.10140">
    <property type="entry name" value="Toll/interleukin-1 receptor homology (TIR) domain"/>
    <property type="match status" value="1"/>
</dbReference>
<dbReference type="Gene3D" id="1.25.10.10">
    <property type="entry name" value="Leucine-rich Repeat Variant"/>
    <property type="match status" value="1"/>
</dbReference>
<organism evidence="2 4">
    <name type="scientific">Rotaria socialis</name>
    <dbReference type="NCBI Taxonomy" id="392032"/>
    <lineage>
        <taxon>Eukaryota</taxon>
        <taxon>Metazoa</taxon>
        <taxon>Spiralia</taxon>
        <taxon>Gnathifera</taxon>
        <taxon>Rotifera</taxon>
        <taxon>Eurotatoria</taxon>
        <taxon>Bdelloidea</taxon>
        <taxon>Philodinida</taxon>
        <taxon>Philodinidae</taxon>
        <taxon>Rotaria</taxon>
    </lineage>
</organism>
<proteinExistence type="predicted"/>
<comment type="caution">
    <text evidence="2">The sequence shown here is derived from an EMBL/GenBank/DDBJ whole genome shotgun (WGS) entry which is preliminary data.</text>
</comment>
<sequence>MSTLITEHCTVLEQLKENYEFYQNRDDILHDFYTELTRLQSSDAITFRQEINKVTAILCTNILNLNELILQYFLDYFIQLLKKWSELTYFDDSNEVETFDSISIIFQRHTHRCSNELLVKEISQCLLTIARIGKSMITCQSITAITRVLKVCTGIWNSSGHAFMPVTPLDDSAIKCLCAPYTIEVFAQFNLSVKSDERTPAEDFVLNGLHYHVSWMNRDATQERANELREHLLPSISDLLDTYTTSYKEWSQSSINIITTLTTSFLYSVQLTIVNDIHIDVQQHICDSAIRILFHTETPSMKLKNNCLQYVYMGTSNDKILDHLKSQQLTATMFKILNMYKNEAEIQFNVYRILAAIMTEEDIKRLDDPGAIAKVFLDHLTEIKDLLGWETRIKNLLTSLKILLQHDQIRDEIYEQDGLPLFIYCATLPRYDKIIHQRALENLLIMSFHEKVNKNLKEDTDLMAQVKSMSEDSTEPDVQRAAEGLLWMLTKDETSKDSVDDKSSEHTYDIMISYSHKDKDLCFRLYDRLQKDKFRVWLDRDQMHGTPLEAMSNAIEKSEFVFVCMSDSYKQSGYCKMEAYYALERQCCIIPLIMKAQYRPDGWLGIIVTGRMRIDLPKYGFEDAYDKLMVEIDRNRKEKAKSTIMPYHDSPSALKLAHDLPSMFKPSHETPVQADKKRPKVTYEAKQDHHLPLNIEEWNKDDVHQFFIKQNLTCFLPICERMNGALLLQLYQMCATNSPVMFQSLNNQLAIVESDSKPSTIQIMEYLQFLNDLKIFVPITIEKTETPGGRSALCVIL</sequence>
<dbReference type="PANTHER" id="PTHR46270">
    <property type="entry name" value="ARMADILLO-TYPE FOLD-RELATED"/>
    <property type="match status" value="1"/>
</dbReference>
<reference evidence="2" key="1">
    <citation type="submission" date="2021-02" db="EMBL/GenBank/DDBJ databases">
        <authorList>
            <person name="Nowell W R."/>
        </authorList>
    </citation>
    <scope>NUCLEOTIDE SEQUENCE</scope>
</reference>
<dbReference type="Proteomes" id="UP000663873">
    <property type="component" value="Unassembled WGS sequence"/>
</dbReference>